<sequence>VYPTFSLDELRDLATAFSDRLSIGYEYEPSTKVKGRTTLIRAGKAGFDKKLGNDYLLNQVCETPVNVLVMDGRHHCFYERPIELDIPKMINGIFTM</sequence>
<proteinExistence type="predicted"/>
<dbReference type="EMBL" id="CAJVCH010541258">
    <property type="protein sequence ID" value="CAG7826821.1"/>
    <property type="molecule type" value="Genomic_DNA"/>
</dbReference>
<comment type="caution">
    <text evidence="1">The sequence shown here is derived from an EMBL/GenBank/DDBJ whole genome shotgun (WGS) entry which is preliminary data.</text>
</comment>
<dbReference type="Proteomes" id="UP000708208">
    <property type="component" value="Unassembled WGS sequence"/>
</dbReference>
<dbReference type="OrthoDB" id="329835at2759"/>
<organism evidence="1 2">
    <name type="scientific">Allacma fusca</name>
    <dbReference type="NCBI Taxonomy" id="39272"/>
    <lineage>
        <taxon>Eukaryota</taxon>
        <taxon>Metazoa</taxon>
        <taxon>Ecdysozoa</taxon>
        <taxon>Arthropoda</taxon>
        <taxon>Hexapoda</taxon>
        <taxon>Collembola</taxon>
        <taxon>Symphypleona</taxon>
        <taxon>Sminthuridae</taxon>
        <taxon>Allacma</taxon>
    </lineage>
</organism>
<protein>
    <submittedName>
        <fullName evidence="1">Uncharacterized protein</fullName>
    </submittedName>
</protein>
<name>A0A8J2L5U7_9HEXA</name>
<evidence type="ECO:0000313" key="1">
    <source>
        <dbReference type="EMBL" id="CAG7826821.1"/>
    </source>
</evidence>
<reference evidence="1" key="1">
    <citation type="submission" date="2021-06" db="EMBL/GenBank/DDBJ databases">
        <authorList>
            <person name="Hodson N. C."/>
            <person name="Mongue J. A."/>
            <person name="Jaron S. K."/>
        </authorList>
    </citation>
    <scope>NUCLEOTIDE SEQUENCE</scope>
</reference>
<keyword evidence="2" id="KW-1185">Reference proteome</keyword>
<dbReference type="AlphaFoldDB" id="A0A8J2L5U7"/>
<gene>
    <name evidence="1" type="ORF">AFUS01_LOCUS36856</name>
</gene>
<feature type="non-terminal residue" evidence="1">
    <location>
        <position position="96"/>
    </location>
</feature>
<evidence type="ECO:0000313" key="2">
    <source>
        <dbReference type="Proteomes" id="UP000708208"/>
    </source>
</evidence>
<accession>A0A8J2L5U7</accession>